<dbReference type="PANTHER" id="PTHR30627">
    <property type="entry name" value="PEPTIDOGLYCAN D,D-TRANSPEPTIDASE"/>
    <property type="match status" value="1"/>
</dbReference>
<proteinExistence type="inferred from homology"/>
<dbReference type="GO" id="GO:0008658">
    <property type="term" value="F:penicillin binding"/>
    <property type="evidence" value="ECO:0007669"/>
    <property type="project" value="InterPro"/>
</dbReference>
<dbReference type="Pfam" id="PF00905">
    <property type="entry name" value="Transpeptidase"/>
    <property type="match status" value="1"/>
</dbReference>
<dbReference type="AlphaFoldDB" id="A0A845QVU9"/>
<dbReference type="PANTHER" id="PTHR30627:SF1">
    <property type="entry name" value="PEPTIDOGLYCAN D,D-TRANSPEPTIDASE FTSI"/>
    <property type="match status" value="1"/>
</dbReference>
<dbReference type="GO" id="GO:0071555">
    <property type="term" value="P:cell wall organization"/>
    <property type="evidence" value="ECO:0007669"/>
    <property type="project" value="TreeGrafter"/>
</dbReference>
<protein>
    <submittedName>
        <fullName evidence="7">Stage V sporulation protein D</fullName>
    </submittedName>
</protein>
<gene>
    <name evidence="7" type="ORF">D3Z33_03485</name>
</gene>
<comment type="similarity">
    <text evidence="2">Belongs to the transpeptidase family.</text>
</comment>
<evidence type="ECO:0000259" key="5">
    <source>
        <dbReference type="Pfam" id="PF00905"/>
    </source>
</evidence>
<dbReference type="GO" id="GO:0005886">
    <property type="term" value="C:plasma membrane"/>
    <property type="evidence" value="ECO:0007669"/>
    <property type="project" value="TreeGrafter"/>
</dbReference>
<evidence type="ECO:0000259" key="6">
    <source>
        <dbReference type="Pfam" id="PF03717"/>
    </source>
</evidence>
<dbReference type="InterPro" id="IPR001460">
    <property type="entry name" value="PCN-bd_Tpept"/>
</dbReference>
<feature type="transmembrane region" description="Helical" evidence="4">
    <location>
        <begin position="12"/>
        <end position="34"/>
    </location>
</feature>
<dbReference type="Gene3D" id="3.40.710.10">
    <property type="entry name" value="DD-peptidase/beta-lactamase superfamily"/>
    <property type="match status" value="1"/>
</dbReference>
<evidence type="ECO:0000313" key="8">
    <source>
        <dbReference type="Proteomes" id="UP000467132"/>
    </source>
</evidence>
<evidence type="ECO:0000256" key="3">
    <source>
        <dbReference type="ARBA" id="ARBA00023136"/>
    </source>
</evidence>
<evidence type="ECO:0000256" key="4">
    <source>
        <dbReference type="SAM" id="Phobius"/>
    </source>
</evidence>
<dbReference type="InterPro" id="IPR036138">
    <property type="entry name" value="PBP_dimer_sf"/>
</dbReference>
<name>A0A845QVU9_9CLOT</name>
<dbReference type="SUPFAM" id="SSF56519">
    <property type="entry name" value="Penicillin binding protein dimerisation domain"/>
    <property type="match status" value="1"/>
</dbReference>
<dbReference type="Proteomes" id="UP000467132">
    <property type="component" value="Unassembled WGS sequence"/>
</dbReference>
<evidence type="ECO:0000256" key="1">
    <source>
        <dbReference type="ARBA" id="ARBA00004370"/>
    </source>
</evidence>
<dbReference type="InterPro" id="IPR005311">
    <property type="entry name" value="PBP_dimer"/>
</dbReference>
<organism evidence="7 8">
    <name type="scientific">Senegalia massiliensis</name>
    <dbReference type="NCBI Taxonomy" id="1720316"/>
    <lineage>
        <taxon>Bacteria</taxon>
        <taxon>Bacillati</taxon>
        <taxon>Bacillota</taxon>
        <taxon>Clostridia</taxon>
        <taxon>Eubacteriales</taxon>
        <taxon>Clostridiaceae</taxon>
        <taxon>Senegalia</taxon>
    </lineage>
</organism>
<keyword evidence="8" id="KW-1185">Reference proteome</keyword>
<evidence type="ECO:0000256" key="2">
    <source>
        <dbReference type="ARBA" id="ARBA00007171"/>
    </source>
</evidence>
<keyword evidence="3 4" id="KW-0472">Membrane</keyword>
<comment type="subcellular location">
    <subcellularLocation>
        <location evidence="1">Membrane</location>
    </subcellularLocation>
</comment>
<sequence>MKKKRYSKIIKNRLIISSLILSTLVFIFIIRLGYLQIVQSDSLSSKAIHQWTRDIELKPNRGDIYDRNGKKLSTSISLYTVSIMPQNISEEKHEDYINKISKIIDIEKEKVETALRSDKNWYEIKRYVETEKAEKLKQESLIGVSVDETSKRYYPFDDFLSQVIGNTNRDGVGQYGIEKYFNEILMGNPGRWIKTVDGNRMELPYNYQKKYEPENGNNLVLTIDERIQHFAENGAEKALKDNKAKRASVLVMDPKTGEILAMASKPGYNPNDRMVLNYDPQSPWIDLGEEYKEKFSEKSWEEKENTLYDMWKNTLVSDIYEPGSTFKLLIAAASLEEGLVNTNEKFFCDGKVTQVPGNITCLKAHGEQTLEEALENSCNEVPVVLGLRLGKEKIVEYAKAFGMGDLTGVELPSEIGGLVKSEKTMKDIDIATMSFGQGIAVTPIQLINAVSSIANDGKLMTPRIVKNILDDEGEVIKEFESTYKRQIISKKTAATMMDMMESVVSNGSGKNAYIEGYRVGGKTGTSQKAIDGKYVNGKHIASFVGVAPMDDPRLSVLTIIDEPKGRVHYGGALAAPITKEVIEESLTYLNVPQRKVED</sequence>
<dbReference type="RefSeq" id="WP_160196406.1">
    <property type="nucleotide sequence ID" value="NZ_QXXA01000004.1"/>
</dbReference>
<keyword evidence="4" id="KW-1133">Transmembrane helix</keyword>
<evidence type="ECO:0000313" key="7">
    <source>
        <dbReference type="EMBL" id="NBI05919.1"/>
    </source>
</evidence>
<reference evidence="7 8" key="1">
    <citation type="submission" date="2018-08" db="EMBL/GenBank/DDBJ databases">
        <title>Murine metabolic-syndrome-specific gut microbial biobank.</title>
        <authorList>
            <person name="Liu C."/>
        </authorList>
    </citation>
    <scope>NUCLEOTIDE SEQUENCE [LARGE SCALE GENOMIC DNA]</scope>
    <source>
        <strain evidence="7 8">583</strain>
    </source>
</reference>
<keyword evidence="4" id="KW-0812">Transmembrane</keyword>
<feature type="domain" description="Penicillin-binding protein transpeptidase" evidence="5">
    <location>
        <begin position="248"/>
        <end position="583"/>
    </location>
</feature>
<dbReference type="InterPro" id="IPR050515">
    <property type="entry name" value="Beta-lactam/transpept"/>
</dbReference>
<dbReference type="Pfam" id="PF03717">
    <property type="entry name" value="PBP_dimer"/>
    <property type="match status" value="1"/>
</dbReference>
<comment type="caution">
    <text evidence="7">The sequence shown here is derived from an EMBL/GenBank/DDBJ whole genome shotgun (WGS) entry which is preliminary data.</text>
</comment>
<dbReference type="Gene3D" id="3.90.1310.10">
    <property type="entry name" value="Penicillin-binding protein 2a (Domain 2)"/>
    <property type="match status" value="1"/>
</dbReference>
<dbReference type="Gene3D" id="3.30.450.330">
    <property type="match status" value="1"/>
</dbReference>
<dbReference type="OrthoDB" id="9804124at2"/>
<dbReference type="EMBL" id="QXXA01000004">
    <property type="protein sequence ID" value="NBI05919.1"/>
    <property type="molecule type" value="Genomic_DNA"/>
</dbReference>
<feature type="domain" description="Penicillin-binding protein dimerisation" evidence="6">
    <location>
        <begin position="57"/>
        <end position="198"/>
    </location>
</feature>
<dbReference type="SUPFAM" id="SSF56601">
    <property type="entry name" value="beta-lactamase/transpeptidase-like"/>
    <property type="match status" value="1"/>
</dbReference>
<dbReference type="InterPro" id="IPR012338">
    <property type="entry name" value="Beta-lactam/transpept-like"/>
</dbReference>
<accession>A0A845QVU9</accession>